<keyword evidence="3" id="KW-1185">Reference proteome</keyword>
<dbReference type="EMBL" id="CP071090">
    <property type="protein sequence ID" value="QSQ19105.1"/>
    <property type="molecule type" value="Genomic_DNA"/>
</dbReference>
<protein>
    <submittedName>
        <fullName evidence="2">Right-handed parallel beta-helix repeat-containing protein</fullName>
    </submittedName>
</protein>
<dbReference type="SMART" id="SM00710">
    <property type="entry name" value="PbH1"/>
    <property type="match status" value="5"/>
</dbReference>
<feature type="chain" id="PRO_5045147896" evidence="1">
    <location>
        <begin position="29"/>
        <end position="477"/>
    </location>
</feature>
<organism evidence="2 3">
    <name type="scientific">Pyxidicoccus parkwayensis</name>
    <dbReference type="NCBI Taxonomy" id="2813578"/>
    <lineage>
        <taxon>Bacteria</taxon>
        <taxon>Pseudomonadati</taxon>
        <taxon>Myxococcota</taxon>
        <taxon>Myxococcia</taxon>
        <taxon>Myxococcales</taxon>
        <taxon>Cystobacterineae</taxon>
        <taxon>Myxococcaceae</taxon>
        <taxon>Pyxidicoccus</taxon>
    </lineage>
</organism>
<accession>A0ABX7NNE7</accession>
<dbReference type="RefSeq" id="WP_206720693.1">
    <property type="nucleotide sequence ID" value="NZ_CP071090.1"/>
</dbReference>
<sequence>MITRSRFLVAVVAVGLSLAVGYAPEASAQGLACVVSAGGCSEVIGNGVDAIWVSGQGRPAGYYAGKTLCIRPGTYGGIGLYNVVGTPTRPVVITNCGGQAVFNSASGIPFYIGGASRYLHVTGTGSAAHVYGLVAGTSTGNQAHVDLREATSDVEIDHVEVRGNGNGGVGIAFRTYPLCNGTYRRGTWAQYNTRIHDTWVHDTRYEGMYIGPSHHGWKAAKDYSPGVDCGGGNRQYEADVIGVEIVDNLLERLGNDGIQVGGALQGMTIRNNVIKDYGLNNDPYHSGGILVNPGSRGVVDANWIETTKPNATIGLIFMGMGNSVMMNNVIIGARSGTQFLRNTDVNLEQDLPDVAYYNNTVVGSSVEGLYFYCNLQKNVLFANNVVAGAPTLYGANGNILSCVPSLTASHNLLNKQVAAAGFVDAAARNYHLLPTSPAVGTGVSLEGVVDFDYEGNNRRDAPYDLGAFALTSGVTRP</sequence>
<dbReference type="Gene3D" id="2.160.20.10">
    <property type="entry name" value="Single-stranded right-handed beta-helix, Pectin lyase-like"/>
    <property type="match status" value="1"/>
</dbReference>
<keyword evidence="1" id="KW-0732">Signal</keyword>
<name>A0ABX7NNE7_9BACT</name>
<dbReference type="InterPro" id="IPR006626">
    <property type="entry name" value="PbH1"/>
</dbReference>
<dbReference type="InterPro" id="IPR059226">
    <property type="entry name" value="Choice_anch_Q_dom"/>
</dbReference>
<dbReference type="InterPro" id="IPR006311">
    <property type="entry name" value="TAT_signal"/>
</dbReference>
<proteinExistence type="predicted"/>
<feature type="signal peptide" evidence="1">
    <location>
        <begin position="1"/>
        <end position="28"/>
    </location>
</feature>
<dbReference type="SUPFAM" id="SSF51126">
    <property type="entry name" value="Pectin lyase-like"/>
    <property type="match status" value="1"/>
</dbReference>
<evidence type="ECO:0000313" key="2">
    <source>
        <dbReference type="EMBL" id="QSQ19105.1"/>
    </source>
</evidence>
<gene>
    <name evidence="2" type="ORF">JY651_27565</name>
</gene>
<evidence type="ECO:0000256" key="1">
    <source>
        <dbReference type="SAM" id="SignalP"/>
    </source>
</evidence>
<dbReference type="PROSITE" id="PS51318">
    <property type="entry name" value="TAT"/>
    <property type="match status" value="1"/>
</dbReference>
<dbReference type="NCBIfam" id="NF041518">
    <property type="entry name" value="choice_anch_Q"/>
    <property type="match status" value="1"/>
</dbReference>
<dbReference type="InterPro" id="IPR012334">
    <property type="entry name" value="Pectin_lyas_fold"/>
</dbReference>
<evidence type="ECO:0000313" key="3">
    <source>
        <dbReference type="Proteomes" id="UP000662747"/>
    </source>
</evidence>
<reference evidence="2 3" key="1">
    <citation type="submission" date="2021-02" db="EMBL/GenBank/DDBJ databases">
        <title>De Novo genome assembly of isolated myxobacteria.</title>
        <authorList>
            <person name="Stevens D.C."/>
        </authorList>
    </citation>
    <scope>NUCLEOTIDE SEQUENCE [LARGE SCALE GENOMIC DNA]</scope>
    <source>
        <strain evidence="3">SCPEA02</strain>
    </source>
</reference>
<dbReference type="Proteomes" id="UP000662747">
    <property type="component" value="Chromosome"/>
</dbReference>
<dbReference type="InterPro" id="IPR011050">
    <property type="entry name" value="Pectin_lyase_fold/virulence"/>
</dbReference>